<evidence type="ECO:0000313" key="2">
    <source>
        <dbReference type="Proteomes" id="UP000190044"/>
    </source>
</evidence>
<reference evidence="2" key="1">
    <citation type="submission" date="2017-02" db="EMBL/GenBank/DDBJ databases">
        <authorList>
            <person name="Varghese N."/>
            <person name="Submissions S."/>
        </authorList>
    </citation>
    <scope>NUCLEOTIDE SEQUENCE [LARGE SCALE GENOMIC DNA]</scope>
    <source>
        <strain evidence="2">R11H</strain>
    </source>
</reference>
<evidence type="ECO:0000313" key="1">
    <source>
        <dbReference type="EMBL" id="SKB62257.1"/>
    </source>
</evidence>
<keyword evidence="2" id="KW-1185">Reference proteome</keyword>
<protein>
    <submittedName>
        <fullName evidence="1">Uncharacterized protein</fullName>
    </submittedName>
</protein>
<dbReference type="EMBL" id="FUYP01000011">
    <property type="protein sequence ID" value="SKB62257.1"/>
    <property type="molecule type" value="Genomic_DNA"/>
</dbReference>
<dbReference type="AlphaFoldDB" id="A0A1T5CS64"/>
<accession>A0A1T5CS64</accession>
<dbReference type="Proteomes" id="UP000190044">
    <property type="component" value="Unassembled WGS sequence"/>
</dbReference>
<dbReference type="OrthoDB" id="9795675at2"/>
<sequence>MALETFEFCTGTLVPETVPPEPVAVTSMNGWEFSAKPSVPYRRKFKVNLHGLKWYLHANGLYDPDTDPQHNAHRLEQFYAAHQRWREFNWEHPHIGLLVVKFAAAVTVPAGIPNSGGVIGAVEIQLIESNPGYS</sequence>
<dbReference type="RefSeq" id="WP_079638670.1">
    <property type="nucleotide sequence ID" value="NZ_FUYP01000011.1"/>
</dbReference>
<gene>
    <name evidence="1" type="ORF">SAMN06295937_101165</name>
</gene>
<proteinExistence type="predicted"/>
<organism evidence="1 2">
    <name type="scientific">Sphingopyxis flava</name>
    <dbReference type="NCBI Taxonomy" id="1507287"/>
    <lineage>
        <taxon>Bacteria</taxon>
        <taxon>Pseudomonadati</taxon>
        <taxon>Pseudomonadota</taxon>
        <taxon>Alphaproteobacteria</taxon>
        <taxon>Sphingomonadales</taxon>
        <taxon>Sphingomonadaceae</taxon>
        <taxon>Sphingopyxis</taxon>
    </lineage>
</organism>
<name>A0A1T5CS64_9SPHN</name>